<keyword evidence="7 9" id="KW-0067">ATP-binding</keyword>
<dbReference type="Gene3D" id="3.40.1160.10">
    <property type="entry name" value="Acetylglutamate kinase-like"/>
    <property type="match status" value="1"/>
</dbReference>
<name>A0A1H9FNA2_9SPIR</name>
<dbReference type="GO" id="GO:0042450">
    <property type="term" value="P:L-arginine biosynthetic process via ornithine"/>
    <property type="evidence" value="ECO:0007669"/>
    <property type="project" value="UniProtKB-UniRule"/>
</dbReference>
<evidence type="ECO:0000256" key="6">
    <source>
        <dbReference type="ARBA" id="ARBA00022777"/>
    </source>
</evidence>
<evidence type="ECO:0000259" key="10">
    <source>
        <dbReference type="Pfam" id="PF00696"/>
    </source>
</evidence>
<proteinExistence type="inferred from homology"/>
<feature type="binding site" evidence="9">
    <location>
        <position position="92"/>
    </location>
    <ligand>
        <name>substrate</name>
    </ligand>
</feature>
<feature type="domain" description="Aspartate/glutamate/uridylate kinase" evidence="10">
    <location>
        <begin position="30"/>
        <end position="268"/>
    </location>
</feature>
<evidence type="ECO:0000313" key="11">
    <source>
        <dbReference type="EMBL" id="SEQ39376.1"/>
    </source>
</evidence>
<evidence type="ECO:0000256" key="5">
    <source>
        <dbReference type="ARBA" id="ARBA00022741"/>
    </source>
</evidence>
<sequence>MANETNNIATEQWSEVLVQALPYFKQWCGKVVVVKYGGNAMLNEELKQAVMEDIVLLNTIGIKVVLVHGGGPEINHMLERVGKESKFVDGLRYTDEETMEIVQMVLTGKLNKDIVGILLQKGGKAVGLSGVDSGLLRAVKTEKDLGFVGEVTEVNPEIISSLLDKGFIPVVSTVALGEDGDTARYNINADTAAAKIAVALHAEKFVQLTNVPGILRNIDDPTTLIKRIERTAIGSLKATGVIAGGMIPKIDCCETALKGGVPRTHIIDGRVPHSLLIEMFSDRGIGTMIY</sequence>
<dbReference type="RefSeq" id="WP_074642950.1">
    <property type="nucleotide sequence ID" value="NZ_AP025286.1"/>
</dbReference>
<accession>A0A1H9FNA2</accession>
<dbReference type="InterPro" id="IPR001057">
    <property type="entry name" value="Glu/AcGlu_kinase"/>
</dbReference>
<reference evidence="11 12" key="1">
    <citation type="submission" date="2016-10" db="EMBL/GenBank/DDBJ databases">
        <authorList>
            <person name="de Groot N.N."/>
        </authorList>
    </citation>
    <scope>NUCLEOTIDE SEQUENCE [LARGE SCALE GENOMIC DNA]</scope>
    <source>
        <strain evidence="11 12">B25</strain>
    </source>
</reference>
<keyword evidence="12" id="KW-1185">Reference proteome</keyword>
<dbReference type="PANTHER" id="PTHR23342:SF0">
    <property type="entry name" value="N-ACETYLGLUTAMATE SYNTHASE, MITOCHONDRIAL"/>
    <property type="match status" value="1"/>
</dbReference>
<dbReference type="EC" id="2.7.2.8" evidence="9"/>
<evidence type="ECO:0000256" key="1">
    <source>
        <dbReference type="ARBA" id="ARBA00004828"/>
    </source>
</evidence>
<gene>
    <name evidence="9" type="primary">argB</name>
    <name evidence="11" type="ORF">SAMN04487977_104100</name>
</gene>
<feature type="site" description="Transition state stabilizer" evidence="9">
    <location>
        <position position="249"/>
    </location>
</feature>
<organism evidence="11 12">
    <name type="scientific">Treponema bryantii</name>
    <dbReference type="NCBI Taxonomy" id="163"/>
    <lineage>
        <taxon>Bacteria</taxon>
        <taxon>Pseudomonadati</taxon>
        <taxon>Spirochaetota</taxon>
        <taxon>Spirochaetia</taxon>
        <taxon>Spirochaetales</taxon>
        <taxon>Treponemataceae</taxon>
        <taxon>Treponema</taxon>
    </lineage>
</organism>
<keyword evidence="2 9" id="KW-0055">Arginine biosynthesis</keyword>
<dbReference type="STRING" id="163.SAMN04487775_11142"/>
<dbReference type="HAMAP" id="MF_00082">
    <property type="entry name" value="ArgB"/>
    <property type="match status" value="1"/>
</dbReference>
<evidence type="ECO:0000256" key="8">
    <source>
        <dbReference type="ARBA" id="ARBA00048141"/>
    </source>
</evidence>
<protein>
    <recommendedName>
        <fullName evidence="9">Acetylglutamate kinase</fullName>
        <ecNumber evidence="9">2.7.2.8</ecNumber>
    </recommendedName>
    <alternativeName>
        <fullName evidence="9">N-acetyl-L-glutamate 5-phosphotransferase</fullName>
    </alternativeName>
    <alternativeName>
        <fullName evidence="9">NAG kinase</fullName>
        <shortName evidence="9">NAGK</shortName>
    </alternativeName>
</protein>
<comment type="catalytic activity">
    <reaction evidence="8 9">
        <text>N-acetyl-L-glutamate + ATP = N-acetyl-L-glutamyl 5-phosphate + ADP</text>
        <dbReference type="Rhea" id="RHEA:14629"/>
        <dbReference type="ChEBI" id="CHEBI:30616"/>
        <dbReference type="ChEBI" id="CHEBI:44337"/>
        <dbReference type="ChEBI" id="CHEBI:57936"/>
        <dbReference type="ChEBI" id="CHEBI:456216"/>
        <dbReference type="EC" id="2.7.2.8"/>
    </reaction>
</comment>
<dbReference type="UniPathway" id="UPA00068">
    <property type="reaction ID" value="UER00107"/>
</dbReference>
<evidence type="ECO:0000256" key="9">
    <source>
        <dbReference type="HAMAP-Rule" id="MF_00082"/>
    </source>
</evidence>
<dbReference type="InterPro" id="IPR037528">
    <property type="entry name" value="ArgB"/>
</dbReference>
<dbReference type="Proteomes" id="UP000182360">
    <property type="component" value="Unassembled WGS sequence"/>
</dbReference>
<dbReference type="GO" id="GO:0005524">
    <property type="term" value="F:ATP binding"/>
    <property type="evidence" value="ECO:0007669"/>
    <property type="project" value="UniProtKB-UniRule"/>
</dbReference>
<dbReference type="Pfam" id="PF00696">
    <property type="entry name" value="AA_kinase"/>
    <property type="match status" value="1"/>
</dbReference>
<dbReference type="PANTHER" id="PTHR23342">
    <property type="entry name" value="N-ACETYLGLUTAMATE SYNTHASE"/>
    <property type="match status" value="1"/>
</dbReference>
<dbReference type="AlphaFoldDB" id="A0A1H9FNA2"/>
<dbReference type="OrthoDB" id="9803155at2"/>
<keyword evidence="9" id="KW-0963">Cytoplasm</keyword>
<dbReference type="SUPFAM" id="SSF53633">
    <property type="entry name" value="Carbamate kinase-like"/>
    <property type="match status" value="1"/>
</dbReference>
<dbReference type="InterPro" id="IPR036393">
    <property type="entry name" value="AceGlu_kinase-like_sf"/>
</dbReference>
<dbReference type="GO" id="GO:0003991">
    <property type="term" value="F:acetylglutamate kinase activity"/>
    <property type="evidence" value="ECO:0007669"/>
    <property type="project" value="UniProtKB-UniRule"/>
</dbReference>
<dbReference type="FunFam" id="3.40.1160.10:FF:000004">
    <property type="entry name" value="Acetylglutamate kinase"/>
    <property type="match status" value="1"/>
</dbReference>
<dbReference type="PRINTS" id="PR00474">
    <property type="entry name" value="GLU5KINASE"/>
</dbReference>
<dbReference type="InterPro" id="IPR004662">
    <property type="entry name" value="AcgluKinase_fam"/>
</dbReference>
<evidence type="ECO:0000256" key="3">
    <source>
        <dbReference type="ARBA" id="ARBA00022605"/>
    </source>
</evidence>
<dbReference type="GO" id="GO:0005737">
    <property type="term" value="C:cytoplasm"/>
    <property type="evidence" value="ECO:0007669"/>
    <property type="project" value="UniProtKB-SubCell"/>
</dbReference>
<dbReference type="InterPro" id="IPR041727">
    <property type="entry name" value="NAGK-C"/>
</dbReference>
<comment type="subcellular location">
    <subcellularLocation>
        <location evidence="9">Cytoplasm</location>
    </subcellularLocation>
</comment>
<dbReference type="EMBL" id="FOFU01000004">
    <property type="protein sequence ID" value="SEQ39376.1"/>
    <property type="molecule type" value="Genomic_DNA"/>
</dbReference>
<comment type="pathway">
    <text evidence="1 9">Amino-acid biosynthesis; L-arginine biosynthesis; N(2)-acetyl-L-ornithine from L-glutamate: step 2/4.</text>
</comment>
<dbReference type="CDD" id="cd04250">
    <property type="entry name" value="AAK_NAGK-C"/>
    <property type="match status" value="1"/>
</dbReference>
<evidence type="ECO:0000256" key="4">
    <source>
        <dbReference type="ARBA" id="ARBA00022679"/>
    </source>
</evidence>
<keyword evidence="4 9" id="KW-0808">Transferase</keyword>
<evidence type="ECO:0000313" key="12">
    <source>
        <dbReference type="Proteomes" id="UP000182360"/>
    </source>
</evidence>
<comment type="function">
    <text evidence="9">Catalyzes the ATP-dependent phosphorylation of N-acetyl-L-glutamate.</text>
</comment>
<feature type="binding site" evidence="9">
    <location>
        <position position="186"/>
    </location>
    <ligand>
        <name>substrate</name>
    </ligand>
</feature>
<comment type="similarity">
    <text evidence="9">Belongs to the acetylglutamate kinase family. ArgB subfamily.</text>
</comment>
<keyword evidence="6 9" id="KW-0418">Kinase</keyword>
<keyword evidence="5 9" id="KW-0547">Nucleotide-binding</keyword>
<evidence type="ECO:0000256" key="2">
    <source>
        <dbReference type="ARBA" id="ARBA00022571"/>
    </source>
</evidence>
<evidence type="ECO:0000256" key="7">
    <source>
        <dbReference type="ARBA" id="ARBA00022840"/>
    </source>
</evidence>
<dbReference type="InterPro" id="IPR001048">
    <property type="entry name" value="Asp/Glu/Uridylate_kinase"/>
</dbReference>
<feature type="binding site" evidence="9">
    <location>
        <begin position="70"/>
        <end position="71"/>
    </location>
    <ligand>
        <name>substrate</name>
    </ligand>
</feature>
<dbReference type="NCBIfam" id="TIGR00761">
    <property type="entry name" value="argB"/>
    <property type="match status" value="1"/>
</dbReference>
<dbReference type="eggNOG" id="COG0548">
    <property type="taxonomic scope" value="Bacteria"/>
</dbReference>
<dbReference type="PIRSF" id="PIRSF000728">
    <property type="entry name" value="NAGK"/>
    <property type="match status" value="1"/>
</dbReference>
<feature type="site" description="Transition state stabilizer" evidence="9">
    <location>
        <position position="35"/>
    </location>
</feature>
<keyword evidence="3 9" id="KW-0028">Amino-acid biosynthesis</keyword>